<dbReference type="InterPro" id="IPR051465">
    <property type="entry name" value="Cell_Envelope_Struct_Comp"/>
</dbReference>
<evidence type="ECO:0000313" key="3">
    <source>
        <dbReference type="EMBL" id="PWK05978.1"/>
    </source>
</evidence>
<keyword evidence="4" id="KW-1185">Reference proteome</keyword>
<protein>
    <submittedName>
        <fullName evidence="3">S-layer family protein</fullName>
    </submittedName>
</protein>
<dbReference type="RefSeq" id="WP_170119572.1">
    <property type="nucleotide sequence ID" value="NZ_QGGL01000021.1"/>
</dbReference>
<feature type="domain" description="SLH" evidence="2">
    <location>
        <begin position="410"/>
        <end position="468"/>
    </location>
</feature>
<organism evidence="3 4">
    <name type="scientific">Tumebacillus permanentifrigoris</name>
    <dbReference type="NCBI Taxonomy" id="378543"/>
    <lineage>
        <taxon>Bacteria</taxon>
        <taxon>Bacillati</taxon>
        <taxon>Bacillota</taxon>
        <taxon>Bacilli</taxon>
        <taxon>Bacillales</taxon>
        <taxon>Alicyclobacillaceae</taxon>
        <taxon>Tumebacillus</taxon>
    </lineage>
</organism>
<feature type="domain" description="SLH" evidence="2">
    <location>
        <begin position="346"/>
        <end position="409"/>
    </location>
</feature>
<dbReference type="PANTHER" id="PTHR43308">
    <property type="entry name" value="OUTER MEMBRANE PROTEIN ALPHA-RELATED"/>
    <property type="match status" value="1"/>
</dbReference>
<reference evidence="3 4" key="1">
    <citation type="submission" date="2018-05" db="EMBL/GenBank/DDBJ databases">
        <title>Genomic Encyclopedia of Type Strains, Phase IV (KMG-IV): sequencing the most valuable type-strain genomes for metagenomic binning, comparative biology and taxonomic classification.</title>
        <authorList>
            <person name="Goeker M."/>
        </authorList>
    </citation>
    <scope>NUCLEOTIDE SEQUENCE [LARGE SCALE GENOMIC DNA]</scope>
    <source>
        <strain evidence="3 4">DSM 18773</strain>
    </source>
</reference>
<keyword evidence="1" id="KW-0732">Signal</keyword>
<evidence type="ECO:0000259" key="2">
    <source>
        <dbReference type="PROSITE" id="PS51272"/>
    </source>
</evidence>
<dbReference type="Pfam" id="PF00395">
    <property type="entry name" value="SLH"/>
    <property type="match status" value="3"/>
</dbReference>
<name>A0A316D4Z3_9BACL</name>
<proteinExistence type="predicted"/>
<evidence type="ECO:0000256" key="1">
    <source>
        <dbReference type="SAM" id="SignalP"/>
    </source>
</evidence>
<gene>
    <name evidence="3" type="ORF">C7459_12141</name>
</gene>
<dbReference type="AlphaFoldDB" id="A0A316D4Z3"/>
<dbReference type="PANTHER" id="PTHR43308:SF5">
    <property type="entry name" value="S-LAYER PROTEIN _ PEPTIDOGLYCAN ENDO-BETA-N-ACETYLGLUCOSAMINIDASE"/>
    <property type="match status" value="1"/>
</dbReference>
<dbReference type="Proteomes" id="UP000245634">
    <property type="component" value="Unassembled WGS sequence"/>
</dbReference>
<dbReference type="EMBL" id="QGGL01000021">
    <property type="protein sequence ID" value="PWK05978.1"/>
    <property type="molecule type" value="Genomic_DNA"/>
</dbReference>
<feature type="chain" id="PRO_5016345733" evidence="1">
    <location>
        <begin position="26"/>
        <end position="534"/>
    </location>
</feature>
<dbReference type="PROSITE" id="PS51272">
    <property type="entry name" value="SLH"/>
    <property type="match status" value="3"/>
</dbReference>
<feature type="signal peptide" evidence="1">
    <location>
        <begin position="1"/>
        <end position="25"/>
    </location>
</feature>
<sequence>MKKKLLAILTGAALLTSTISVPAFAATSKVTLLDISNKHRGDVVTITGTSSFSEVVVKIISPDGLVMYVDNLYVAGGQFSKSITLSETTQFGTYTVVVGQGTEVQSDLFTILEDNAGGGGGGSTGGGTTTTGTSIPGVINQGQTQAPVKADTKTDGNKVLATVSDADLAAALKDSSSAVAVVVSIPTTGTQQAQLTLSSAQLSSLSGANTATTFVASTGVSSVALPVSVLKKIPAGASINIVIGQAADSSATFTNQVAGATVLSTPVSFEVNVVTGTESAPIDLAGQDFVKRSFLINGNVDTATAGVLFIENGSVRSVPATFTKNADGTITVTVNRPGFSTYAVASRPVSFSDIGTSYAQDRIQSLASKFLLYGTSTNTFSPEQNVTRAEFAAMLVRALGLQPSNSAPFSDVAATDWFAQDVASVYEAGLVNGVGNGQFDPNADISRQDLTVMLSNAIKMLNIPKKQGSEHVEYVDASGFASYAKDSIATVTESGLMTGEAVNGTYSFHPTDSTTREAAATVLFFLLQNAKLIN</sequence>
<feature type="domain" description="SLH" evidence="2">
    <location>
        <begin position="471"/>
        <end position="534"/>
    </location>
</feature>
<accession>A0A316D4Z3</accession>
<comment type="caution">
    <text evidence="3">The sequence shown here is derived from an EMBL/GenBank/DDBJ whole genome shotgun (WGS) entry which is preliminary data.</text>
</comment>
<dbReference type="InterPro" id="IPR001119">
    <property type="entry name" value="SLH_dom"/>
</dbReference>
<evidence type="ECO:0000313" key="4">
    <source>
        <dbReference type="Proteomes" id="UP000245634"/>
    </source>
</evidence>